<gene>
    <name evidence="5" type="ORF">B7Y86_03470</name>
</gene>
<feature type="domain" description="Prolyl 4-hydroxylase alpha subunit" evidence="4">
    <location>
        <begin position="20"/>
        <end position="234"/>
    </location>
</feature>
<dbReference type="Pfam" id="PF13661">
    <property type="entry name" value="2OG-FeII_Oxy_4"/>
    <property type="match status" value="1"/>
</dbReference>
<keyword evidence="3" id="KW-0560">Oxidoreductase</keyword>
<proteinExistence type="predicted"/>
<dbReference type="GO" id="GO:0005737">
    <property type="term" value="C:cytoplasm"/>
    <property type="evidence" value="ECO:0007669"/>
    <property type="project" value="TreeGrafter"/>
</dbReference>
<dbReference type="Proteomes" id="UP000216147">
    <property type="component" value="Unassembled WGS sequence"/>
</dbReference>
<dbReference type="GO" id="GO:0031543">
    <property type="term" value="F:peptidyl-proline dioxygenase activity"/>
    <property type="evidence" value="ECO:0007669"/>
    <property type="project" value="TreeGrafter"/>
</dbReference>
<dbReference type="InterPro" id="IPR039558">
    <property type="entry name" value="TPA1/OFD1_N"/>
</dbReference>
<name>A0A258HM77_9CAUL</name>
<evidence type="ECO:0000259" key="4">
    <source>
        <dbReference type="SMART" id="SM00702"/>
    </source>
</evidence>
<protein>
    <recommendedName>
        <fullName evidence="4">Prolyl 4-hydroxylase alpha subunit domain-containing protein</fullName>
    </recommendedName>
</protein>
<dbReference type="EMBL" id="NCEQ01000003">
    <property type="protein sequence ID" value="OYX58081.1"/>
    <property type="molecule type" value="Genomic_DNA"/>
</dbReference>
<dbReference type="SMART" id="SM00702">
    <property type="entry name" value="P4Hc"/>
    <property type="match status" value="1"/>
</dbReference>
<reference evidence="5 6" key="1">
    <citation type="submission" date="2017-03" db="EMBL/GenBank/DDBJ databases">
        <title>Lifting the veil on microbial sulfur biogeochemistry in mining wastewaters.</title>
        <authorList>
            <person name="Kantor R.S."/>
            <person name="Colenbrander Nelson T."/>
            <person name="Marshall S."/>
            <person name="Bennett D."/>
            <person name="Apte S."/>
            <person name="Camacho D."/>
            <person name="Thomas B.C."/>
            <person name="Warren L.A."/>
            <person name="Banfield J.F."/>
        </authorList>
    </citation>
    <scope>NUCLEOTIDE SEQUENCE [LARGE SCALE GENOMIC DNA]</scope>
    <source>
        <strain evidence="5">32-68-21</strain>
    </source>
</reference>
<keyword evidence="2" id="KW-0223">Dioxygenase</keyword>
<accession>A0A258HM77</accession>
<comment type="caution">
    <text evidence="5">The sequence shown here is derived from an EMBL/GenBank/DDBJ whole genome shotgun (WGS) entry which is preliminary data.</text>
</comment>
<evidence type="ECO:0000256" key="2">
    <source>
        <dbReference type="ARBA" id="ARBA00022964"/>
    </source>
</evidence>
<dbReference type="GO" id="GO:0005506">
    <property type="term" value="F:iron ion binding"/>
    <property type="evidence" value="ECO:0007669"/>
    <property type="project" value="InterPro"/>
</dbReference>
<evidence type="ECO:0000313" key="6">
    <source>
        <dbReference type="Proteomes" id="UP000216147"/>
    </source>
</evidence>
<evidence type="ECO:0000256" key="1">
    <source>
        <dbReference type="ARBA" id="ARBA00001961"/>
    </source>
</evidence>
<dbReference type="InterPro" id="IPR051842">
    <property type="entry name" value="uS12_prolyl_hydroxylase"/>
</dbReference>
<dbReference type="PANTHER" id="PTHR12117:SF0">
    <property type="entry name" value="PROLYL 3-HYDROXYLASE OGFOD1"/>
    <property type="match status" value="1"/>
</dbReference>
<sequence>MAKIDPGLKGRDIRPAFTSFNRVHIPGFLTPDSAATLYETLVAENLWVCSTISGGKNADIPVETLEALTPEQYRQFMAVAHTETSSGLHFMFDTVRISTDIENGRPVRPVYRALHEMLNSEAFLGFVREATGDDRPLYVDSQATRFQPGHYLNQHNDAHDRRQRLYAYVLSLTPDWRADWGGLLAFIDDDGHVSEAYTPRFNALNLFTVPYEHAVTYVAPFAGGNRLSVTGWIRQDKPVSAA</sequence>
<dbReference type="AlphaFoldDB" id="A0A258HM77"/>
<dbReference type="PANTHER" id="PTHR12117">
    <property type="entry name" value="HISTONE ACETYLTRANSFERASE COMPLEX"/>
    <property type="match status" value="1"/>
</dbReference>
<organism evidence="5 6">
    <name type="scientific">Brevundimonas subvibrioides</name>
    <dbReference type="NCBI Taxonomy" id="74313"/>
    <lineage>
        <taxon>Bacteria</taxon>
        <taxon>Pseudomonadati</taxon>
        <taxon>Pseudomonadota</taxon>
        <taxon>Alphaproteobacteria</taxon>
        <taxon>Caulobacterales</taxon>
        <taxon>Caulobacteraceae</taxon>
        <taxon>Brevundimonas</taxon>
    </lineage>
</organism>
<dbReference type="Gene3D" id="2.60.120.620">
    <property type="entry name" value="q2cbj1_9rhob like domain"/>
    <property type="match status" value="1"/>
</dbReference>
<evidence type="ECO:0000313" key="5">
    <source>
        <dbReference type="EMBL" id="OYX58081.1"/>
    </source>
</evidence>
<dbReference type="InterPro" id="IPR006620">
    <property type="entry name" value="Pro_4_hyd_alph"/>
</dbReference>
<dbReference type="GO" id="GO:0031418">
    <property type="term" value="F:L-ascorbic acid binding"/>
    <property type="evidence" value="ECO:0007669"/>
    <property type="project" value="InterPro"/>
</dbReference>
<comment type="cofactor">
    <cofactor evidence="1">
        <name>L-ascorbate</name>
        <dbReference type="ChEBI" id="CHEBI:38290"/>
    </cofactor>
</comment>
<evidence type="ECO:0000256" key="3">
    <source>
        <dbReference type="ARBA" id="ARBA00023002"/>
    </source>
</evidence>
<dbReference type="GO" id="GO:0006449">
    <property type="term" value="P:regulation of translational termination"/>
    <property type="evidence" value="ECO:0007669"/>
    <property type="project" value="TreeGrafter"/>
</dbReference>